<dbReference type="InterPro" id="IPR036271">
    <property type="entry name" value="Tet_transcr_reg_TetR-rel_C_sf"/>
</dbReference>
<comment type="caution">
    <text evidence="4">The sequence shown here is derived from an EMBL/GenBank/DDBJ whole genome shotgun (WGS) entry which is preliminary data.</text>
</comment>
<dbReference type="AlphaFoldDB" id="A0A4Q8ADR2"/>
<dbReference type="RefSeq" id="WP_130450907.1">
    <property type="nucleotide sequence ID" value="NZ_SHLA01000001.1"/>
</dbReference>
<dbReference type="OrthoDB" id="3291296at2"/>
<dbReference type="InterPro" id="IPR009057">
    <property type="entry name" value="Homeodomain-like_sf"/>
</dbReference>
<name>A0A4Q8ADR2_9MICC</name>
<evidence type="ECO:0000313" key="4">
    <source>
        <dbReference type="EMBL" id="RZU62284.1"/>
    </source>
</evidence>
<keyword evidence="2" id="KW-0804">Transcription</keyword>
<reference evidence="4 5" key="1">
    <citation type="submission" date="2019-02" db="EMBL/GenBank/DDBJ databases">
        <title>Sequencing the genomes of 1000 actinobacteria strains.</title>
        <authorList>
            <person name="Klenk H.-P."/>
        </authorList>
    </citation>
    <scope>NUCLEOTIDE SEQUENCE [LARGE SCALE GENOMIC DNA]</scope>
    <source>
        <strain evidence="4 5">DSM 17364</strain>
    </source>
</reference>
<evidence type="ECO:0000256" key="1">
    <source>
        <dbReference type="ARBA" id="ARBA00023015"/>
    </source>
</evidence>
<dbReference type="Gene3D" id="1.10.357.10">
    <property type="entry name" value="Tetracycline Repressor, domain 2"/>
    <property type="match status" value="1"/>
</dbReference>
<accession>A0A4Q8ADR2</accession>
<gene>
    <name evidence="4" type="ORF">EV380_1877</name>
</gene>
<feature type="domain" description="Tetracycline repressor TetR C-terminal" evidence="3">
    <location>
        <begin position="75"/>
        <end position="163"/>
    </location>
</feature>
<dbReference type="EMBL" id="SHLA01000001">
    <property type="protein sequence ID" value="RZU62284.1"/>
    <property type="molecule type" value="Genomic_DNA"/>
</dbReference>
<evidence type="ECO:0000256" key="2">
    <source>
        <dbReference type="ARBA" id="ARBA00023163"/>
    </source>
</evidence>
<dbReference type="SUPFAM" id="SSF46689">
    <property type="entry name" value="Homeodomain-like"/>
    <property type="match status" value="1"/>
</dbReference>
<organism evidence="4 5">
    <name type="scientific">Zhihengliuella halotolerans</name>
    <dbReference type="NCBI Taxonomy" id="370736"/>
    <lineage>
        <taxon>Bacteria</taxon>
        <taxon>Bacillati</taxon>
        <taxon>Actinomycetota</taxon>
        <taxon>Actinomycetes</taxon>
        <taxon>Micrococcales</taxon>
        <taxon>Micrococcaceae</taxon>
        <taxon>Zhihengliuella</taxon>
    </lineage>
</organism>
<evidence type="ECO:0000259" key="3">
    <source>
        <dbReference type="Pfam" id="PF02909"/>
    </source>
</evidence>
<dbReference type="GO" id="GO:0045892">
    <property type="term" value="P:negative regulation of DNA-templated transcription"/>
    <property type="evidence" value="ECO:0007669"/>
    <property type="project" value="InterPro"/>
</dbReference>
<sequence>MPRPAQNILSPRIIAEAALGLVERQGDFTIPGIAKQLGVNASSLYHHVKGGKNEIIDLMRAVLYERIDLAPFAATDRDWRDRFAEWVRAYRASMAIFPEALSLLVRKPVDDETTLKLYNAAFELLNEAGIPTEDQVDVLTFLDILVLGSALDSMAPTPLWIPDGAEVPALARAASHGDDPDRSLRGLEIAIAAAAEYILRLGREASSSRGS</sequence>
<dbReference type="Pfam" id="PF02909">
    <property type="entry name" value="TetR_C_1"/>
    <property type="match status" value="1"/>
</dbReference>
<keyword evidence="5" id="KW-1185">Reference proteome</keyword>
<evidence type="ECO:0000313" key="5">
    <source>
        <dbReference type="Proteomes" id="UP000292685"/>
    </source>
</evidence>
<proteinExistence type="predicted"/>
<protein>
    <submittedName>
        <fullName evidence="4">TetR family transcriptional regulator</fullName>
    </submittedName>
</protein>
<dbReference type="SUPFAM" id="SSF48498">
    <property type="entry name" value="Tetracyclin repressor-like, C-terminal domain"/>
    <property type="match status" value="1"/>
</dbReference>
<dbReference type="InterPro" id="IPR004111">
    <property type="entry name" value="Repressor_TetR_C"/>
</dbReference>
<keyword evidence="1" id="KW-0805">Transcription regulation</keyword>
<dbReference type="Proteomes" id="UP000292685">
    <property type="component" value="Unassembled WGS sequence"/>
</dbReference>